<reference evidence="2 3" key="1">
    <citation type="submission" date="2021-02" db="EMBL/GenBank/DDBJ databases">
        <authorList>
            <person name="Jung H.S."/>
            <person name="Chun B.H."/>
            <person name="Jeon C.O."/>
        </authorList>
    </citation>
    <scope>NUCLEOTIDE SEQUENCE [LARGE SCALE GENOMIC DNA]</scope>
    <source>
        <strain evidence="2 3">LMG 25203</strain>
    </source>
</reference>
<evidence type="ECO:0000313" key="2">
    <source>
        <dbReference type="EMBL" id="MBM6498363.1"/>
    </source>
</evidence>
<protein>
    <submittedName>
        <fullName evidence="2">Crp/Fnr family transcriptional regulator</fullName>
    </submittedName>
</protein>
<evidence type="ECO:0000313" key="3">
    <source>
        <dbReference type="Proteomes" id="UP000759529"/>
    </source>
</evidence>
<dbReference type="InterPro" id="IPR000595">
    <property type="entry name" value="cNMP-bd_dom"/>
</dbReference>
<dbReference type="InterPro" id="IPR018490">
    <property type="entry name" value="cNMP-bd_dom_sf"/>
</dbReference>
<comment type="caution">
    <text evidence="2">The sequence shown here is derived from an EMBL/GenBank/DDBJ whole genome shotgun (WGS) entry which is preliminary data.</text>
</comment>
<name>A0ABS2CTS5_9FLAO</name>
<dbReference type="PROSITE" id="PS50042">
    <property type="entry name" value="CNMP_BINDING_3"/>
    <property type="match status" value="1"/>
</dbReference>
<dbReference type="CDD" id="cd00038">
    <property type="entry name" value="CAP_ED"/>
    <property type="match status" value="1"/>
</dbReference>
<dbReference type="RefSeq" id="WP_187657474.1">
    <property type="nucleotide sequence ID" value="NZ_JACSOD020000422.1"/>
</dbReference>
<evidence type="ECO:0000259" key="1">
    <source>
        <dbReference type="PROSITE" id="PS50042"/>
    </source>
</evidence>
<dbReference type="InterPro" id="IPR014710">
    <property type="entry name" value="RmlC-like_jellyroll"/>
</dbReference>
<organism evidence="2 3">
    <name type="scientific">Flavobacterium macrobrachii</name>
    <dbReference type="NCBI Taxonomy" id="591204"/>
    <lineage>
        <taxon>Bacteria</taxon>
        <taxon>Pseudomonadati</taxon>
        <taxon>Bacteroidota</taxon>
        <taxon>Flavobacteriia</taxon>
        <taxon>Flavobacteriales</taxon>
        <taxon>Flavobacteriaceae</taxon>
        <taxon>Flavobacterium</taxon>
    </lineage>
</organism>
<proteinExistence type="predicted"/>
<accession>A0ABS2CTS5</accession>
<feature type="domain" description="Cyclic nucleotide-binding" evidence="1">
    <location>
        <begin position="11"/>
        <end position="100"/>
    </location>
</feature>
<dbReference type="SUPFAM" id="SSF51206">
    <property type="entry name" value="cAMP-binding domain-like"/>
    <property type="match status" value="1"/>
</dbReference>
<sequence length="192" mass="22489">MNDNLRLFLSRFEKLTDQEMDAFIAIFKPLTIKKLDHLFLEGEMVSSIYYINDGVMRGYYNKENEEITTHFYFGPTIVTDLIAVRGTVPTKMNVQALKNCTGMIANFSELDALIDRYPTIESVFFKFLEHLYLFGMARQHSFIFDTPQERYIKLFGERPKVIAEIPQRYIASYLGIKPETLSRIKARIFKEL</sequence>
<keyword evidence="3" id="KW-1185">Reference proteome</keyword>
<dbReference type="EMBL" id="JACSOD020000422">
    <property type="protein sequence ID" value="MBM6498363.1"/>
    <property type="molecule type" value="Genomic_DNA"/>
</dbReference>
<gene>
    <name evidence="2" type="ORF">H9X54_003485</name>
</gene>
<dbReference type="Proteomes" id="UP000759529">
    <property type="component" value="Unassembled WGS sequence"/>
</dbReference>
<dbReference type="Gene3D" id="2.60.120.10">
    <property type="entry name" value="Jelly Rolls"/>
    <property type="match status" value="1"/>
</dbReference>